<protein>
    <recommendedName>
        <fullName evidence="3">RNA polymerase II holoenzyme cyclin-like subunit</fullName>
    </recommendedName>
</protein>
<gene>
    <name evidence="11" type="ORF">ASPSYDRAFT_146147</name>
</gene>
<comment type="subunit">
    <text evidence="2">Component of the SRB8-11 complex, a regulatory module of the Mediator complex.</text>
</comment>
<dbReference type="Gene3D" id="1.10.472.10">
    <property type="entry name" value="Cyclin-like"/>
    <property type="match status" value="2"/>
</dbReference>
<dbReference type="RefSeq" id="XP_040704858.1">
    <property type="nucleotide sequence ID" value="XM_040841594.1"/>
</dbReference>
<evidence type="ECO:0000256" key="3">
    <source>
        <dbReference type="ARBA" id="ARBA00014912"/>
    </source>
</evidence>
<feature type="compositionally biased region" description="Pro residues" evidence="8">
    <location>
        <begin position="473"/>
        <end position="492"/>
    </location>
</feature>
<dbReference type="PANTHER" id="PTHR10026">
    <property type="entry name" value="CYCLIN"/>
    <property type="match status" value="1"/>
</dbReference>
<sequence>MASQPPVKRPPPAPSNPVLLAAQAQWLFTEEELSRSPSQRDGMSMDTELLHRSKGVNFITQVGIMLKLPQPTLATAAVYLHRFFMRYVMSERPDRPGIHAYPIAATSLFLATKVEENVRRMKELVVACCRVAQKNPNLVVDEQNKEFWKWRDTILHHEDVLLEALCFDLQLEQPYRILYEFICYFGVNDNKHVRNSSWAFLNDSMYTILCLQFPARVIAAAAFYAAINHCDIAFSDDELGRPWWEQIDVDLVDIRRACSRMAELYENNAQHNKHSQYYPSIPSSFSEGNEKTRIPRPGSSLDAPDPPSRKRSREPEDGSHYNHHTAKDAAPPESGDASQNGRHSPKRPRVDSDAGYPRSTAGSIEGTGPLPSSSSSFSHDRPPNGHNAQQHHRHPHPLPHTPQTTITPRRNSETQNVDPIQQRIDEIVQKNSVTPPKHSSKRVPDNRHREQEDEDPSWKRRSSYSSTAKNEHLPPPPSSESRQQPPPPPPPEPEPEDEGGGSEEGEL</sequence>
<evidence type="ECO:0000256" key="4">
    <source>
        <dbReference type="ARBA" id="ARBA00022491"/>
    </source>
</evidence>
<evidence type="ECO:0000313" key="11">
    <source>
        <dbReference type="EMBL" id="OJJ61052.1"/>
    </source>
</evidence>
<dbReference type="GO" id="GO:0016538">
    <property type="term" value="F:cyclin-dependent protein serine/threonine kinase regulator activity"/>
    <property type="evidence" value="ECO:0007669"/>
    <property type="project" value="InterPro"/>
</dbReference>
<dbReference type="InterPro" id="IPR006671">
    <property type="entry name" value="Cyclin_N"/>
</dbReference>
<organism evidence="11 12">
    <name type="scientific">Aspergillus sydowii CBS 593.65</name>
    <dbReference type="NCBI Taxonomy" id="1036612"/>
    <lineage>
        <taxon>Eukaryota</taxon>
        <taxon>Fungi</taxon>
        <taxon>Dikarya</taxon>
        <taxon>Ascomycota</taxon>
        <taxon>Pezizomycotina</taxon>
        <taxon>Eurotiomycetes</taxon>
        <taxon>Eurotiomycetidae</taxon>
        <taxon>Eurotiales</taxon>
        <taxon>Aspergillaceae</taxon>
        <taxon>Aspergillus</taxon>
        <taxon>Aspergillus subgen. Nidulantes</taxon>
    </lineage>
</organism>
<evidence type="ECO:0000259" key="10">
    <source>
        <dbReference type="SMART" id="SM01332"/>
    </source>
</evidence>
<keyword evidence="5 7" id="KW-0195">Cyclin</keyword>
<feature type="compositionally biased region" description="Basic and acidic residues" evidence="8">
    <location>
        <begin position="442"/>
        <end position="451"/>
    </location>
</feature>
<dbReference type="STRING" id="1036612.A0A1L9TNR2"/>
<feature type="domain" description="Cyclin C-terminal" evidence="10">
    <location>
        <begin position="172"/>
        <end position="297"/>
    </location>
</feature>
<dbReference type="OrthoDB" id="25002at2759"/>
<dbReference type="SMART" id="SM00385">
    <property type="entry name" value="CYCLIN"/>
    <property type="match status" value="1"/>
</dbReference>
<feature type="compositionally biased region" description="Acidic residues" evidence="8">
    <location>
        <begin position="493"/>
        <end position="507"/>
    </location>
</feature>
<dbReference type="CDD" id="cd20546">
    <property type="entry name" value="CYCLIN_SpCG1C_ScCTK2-like_rpt2"/>
    <property type="match status" value="1"/>
</dbReference>
<dbReference type="AlphaFoldDB" id="A0A1L9TNR2"/>
<reference evidence="12" key="1">
    <citation type="journal article" date="2017" name="Genome Biol.">
        <title>Comparative genomics reveals high biological diversity and specific adaptations in the industrially and medically important fungal genus Aspergillus.</title>
        <authorList>
            <person name="de Vries R.P."/>
            <person name="Riley R."/>
            <person name="Wiebenga A."/>
            <person name="Aguilar-Osorio G."/>
            <person name="Amillis S."/>
            <person name="Uchima C.A."/>
            <person name="Anderluh G."/>
            <person name="Asadollahi M."/>
            <person name="Askin M."/>
            <person name="Barry K."/>
            <person name="Battaglia E."/>
            <person name="Bayram O."/>
            <person name="Benocci T."/>
            <person name="Braus-Stromeyer S.A."/>
            <person name="Caldana C."/>
            <person name="Canovas D."/>
            <person name="Cerqueira G.C."/>
            <person name="Chen F."/>
            <person name="Chen W."/>
            <person name="Choi C."/>
            <person name="Clum A."/>
            <person name="Dos Santos R.A."/>
            <person name="Damasio A.R."/>
            <person name="Diallinas G."/>
            <person name="Emri T."/>
            <person name="Fekete E."/>
            <person name="Flipphi M."/>
            <person name="Freyberg S."/>
            <person name="Gallo A."/>
            <person name="Gournas C."/>
            <person name="Habgood R."/>
            <person name="Hainaut M."/>
            <person name="Harispe M.L."/>
            <person name="Henrissat B."/>
            <person name="Hilden K.S."/>
            <person name="Hope R."/>
            <person name="Hossain A."/>
            <person name="Karabika E."/>
            <person name="Karaffa L."/>
            <person name="Karanyi Z."/>
            <person name="Krasevec N."/>
            <person name="Kuo A."/>
            <person name="Kusch H."/>
            <person name="LaButti K."/>
            <person name="Lagendijk E.L."/>
            <person name="Lapidus A."/>
            <person name="Levasseur A."/>
            <person name="Lindquist E."/>
            <person name="Lipzen A."/>
            <person name="Logrieco A.F."/>
            <person name="MacCabe A."/>
            <person name="Maekelae M.R."/>
            <person name="Malavazi I."/>
            <person name="Melin P."/>
            <person name="Meyer V."/>
            <person name="Mielnichuk N."/>
            <person name="Miskei M."/>
            <person name="Molnar A.P."/>
            <person name="Mule G."/>
            <person name="Ngan C.Y."/>
            <person name="Orejas M."/>
            <person name="Orosz E."/>
            <person name="Ouedraogo J.P."/>
            <person name="Overkamp K.M."/>
            <person name="Park H.-S."/>
            <person name="Perrone G."/>
            <person name="Piumi F."/>
            <person name="Punt P.J."/>
            <person name="Ram A.F."/>
            <person name="Ramon A."/>
            <person name="Rauscher S."/>
            <person name="Record E."/>
            <person name="Riano-Pachon D.M."/>
            <person name="Robert V."/>
            <person name="Roehrig J."/>
            <person name="Ruller R."/>
            <person name="Salamov A."/>
            <person name="Salih N.S."/>
            <person name="Samson R.A."/>
            <person name="Sandor E."/>
            <person name="Sanguinetti M."/>
            <person name="Schuetze T."/>
            <person name="Sepcic K."/>
            <person name="Shelest E."/>
            <person name="Sherlock G."/>
            <person name="Sophianopoulou V."/>
            <person name="Squina F.M."/>
            <person name="Sun H."/>
            <person name="Susca A."/>
            <person name="Todd R.B."/>
            <person name="Tsang A."/>
            <person name="Unkles S.E."/>
            <person name="van de Wiele N."/>
            <person name="van Rossen-Uffink D."/>
            <person name="Oliveira J.V."/>
            <person name="Vesth T.C."/>
            <person name="Visser J."/>
            <person name="Yu J.-H."/>
            <person name="Zhou M."/>
            <person name="Andersen M.R."/>
            <person name="Archer D.B."/>
            <person name="Baker S.E."/>
            <person name="Benoit I."/>
            <person name="Brakhage A.A."/>
            <person name="Braus G.H."/>
            <person name="Fischer R."/>
            <person name="Frisvad J.C."/>
            <person name="Goldman G.H."/>
            <person name="Houbraken J."/>
            <person name="Oakley B."/>
            <person name="Pocsi I."/>
            <person name="Scazzocchio C."/>
            <person name="Seiboth B."/>
            <person name="vanKuyk P.A."/>
            <person name="Wortman J."/>
            <person name="Dyer P.S."/>
            <person name="Grigoriev I.V."/>
        </authorList>
    </citation>
    <scope>NUCLEOTIDE SEQUENCE [LARGE SCALE GENOMIC DNA]</scope>
    <source>
        <strain evidence="12">CBS 593.65</strain>
    </source>
</reference>
<evidence type="ECO:0000256" key="6">
    <source>
        <dbReference type="ARBA" id="ARBA00025278"/>
    </source>
</evidence>
<dbReference type="CDD" id="cd20545">
    <property type="entry name" value="CYCLIN_SpCG1C-like_rpt1"/>
    <property type="match status" value="1"/>
</dbReference>
<feature type="domain" description="Cyclin-like" evidence="9">
    <location>
        <begin position="57"/>
        <end position="163"/>
    </location>
</feature>
<dbReference type="InterPro" id="IPR036915">
    <property type="entry name" value="Cyclin-like_sf"/>
</dbReference>
<feature type="compositionally biased region" description="Polar residues" evidence="8">
    <location>
        <begin position="275"/>
        <end position="287"/>
    </location>
</feature>
<dbReference type="SMART" id="SM01332">
    <property type="entry name" value="Cyclin_C"/>
    <property type="match status" value="1"/>
</dbReference>
<name>A0A1L9TNR2_9EURO</name>
<dbReference type="InterPro" id="IPR043198">
    <property type="entry name" value="Cyclin/Ssn8"/>
</dbReference>
<keyword evidence="12" id="KW-1185">Reference proteome</keyword>
<dbReference type="Proteomes" id="UP000184356">
    <property type="component" value="Unassembled WGS sequence"/>
</dbReference>
<dbReference type="FunFam" id="1.10.472.10:FF:000201">
    <property type="entry name" value="Cyclin pch1"/>
    <property type="match status" value="1"/>
</dbReference>
<dbReference type="GO" id="GO:0006357">
    <property type="term" value="P:regulation of transcription by RNA polymerase II"/>
    <property type="evidence" value="ECO:0007669"/>
    <property type="project" value="InterPro"/>
</dbReference>
<dbReference type="VEuPathDB" id="FungiDB:ASPSYDRAFT_146147"/>
<dbReference type="FunFam" id="1.10.472.10:FF:000072">
    <property type="entry name" value="Cyclin Pch1"/>
    <property type="match status" value="1"/>
</dbReference>
<evidence type="ECO:0000256" key="1">
    <source>
        <dbReference type="ARBA" id="ARBA00008638"/>
    </source>
</evidence>
<keyword evidence="4" id="KW-0678">Repressor</keyword>
<comment type="function">
    <text evidence="6">Component of the SRB8-11 complex. The SRB8-11 complex is a regulatory module of the Mediator complex which is itself involved in regulation of basal and activated RNA polymerase II-dependent transcription. The SRB8-11 complex may be involved in the transcriptional repression of a subset of genes regulated by Mediator. It may inhibit the association of the Mediator complex with RNA polymerase II to form the holoenzyme complex. The SRB8-11 complex phosphorylates the C-terminal domain (CTD) of the largest subunit of RNA polymerase II.</text>
</comment>
<dbReference type="GeneID" id="63757667"/>
<accession>A0A1L9TNR2</accession>
<proteinExistence type="inferred from homology"/>
<evidence type="ECO:0000259" key="9">
    <source>
        <dbReference type="SMART" id="SM00385"/>
    </source>
</evidence>
<evidence type="ECO:0000256" key="8">
    <source>
        <dbReference type="SAM" id="MobiDB-lite"/>
    </source>
</evidence>
<feature type="region of interest" description="Disordered" evidence="8">
    <location>
        <begin position="275"/>
        <end position="507"/>
    </location>
</feature>
<evidence type="ECO:0000256" key="5">
    <source>
        <dbReference type="ARBA" id="ARBA00023127"/>
    </source>
</evidence>
<dbReference type="EMBL" id="KV878584">
    <property type="protein sequence ID" value="OJJ61052.1"/>
    <property type="molecule type" value="Genomic_DNA"/>
</dbReference>
<dbReference type="SUPFAM" id="SSF47954">
    <property type="entry name" value="Cyclin-like"/>
    <property type="match status" value="2"/>
</dbReference>
<dbReference type="InterPro" id="IPR004367">
    <property type="entry name" value="Cyclin_C-dom"/>
</dbReference>
<comment type="similarity">
    <text evidence="1">Belongs to the cyclin family. Cyclin C subfamily.</text>
</comment>
<evidence type="ECO:0000256" key="7">
    <source>
        <dbReference type="RuleBase" id="RU000383"/>
    </source>
</evidence>
<evidence type="ECO:0000313" key="12">
    <source>
        <dbReference type="Proteomes" id="UP000184356"/>
    </source>
</evidence>
<dbReference type="PIRSF" id="PIRSF036580">
    <property type="entry name" value="Cyclin_L"/>
    <property type="match status" value="1"/>
</dbReference>
<evidence type="ECO:0000256" key="2">
    <source>
        <dbReference type="ARBA" id="ARBA00011612"/>
    </source>
</evidence>
<dbReference type="InterPro" id="IPR013763">
    <property type="entry name" value="Cyclin-like_dom"/>
</dbReference>
<dbReference type="Pfam" id="PF00134">
    <property type="entry name" value="Cyclin_N"/>
    <property type="match status" value="1"/>
</dbReference>